<evidence type="ECO:0000313" key="2">
    <source>
        <dbReference type="Proteomes" id="UP000683360"/>
    </source>
</evidence>
<accession>A0A8S3RCP3</accession>
<dbReference type="GO" id="GO:0003676">
    <property type="term" value="F:nucleic acid binding"/>
    <property type="evidence" value="ECO:0007669"/>
    <property type="project" value="InterPro"/>
</dbReference>
<dbReference type="SUPFAM" id="SSF53098">
    <property type="entry name" value="Ribonuclease H-like"/>
    <property type="match status" value="1"/>
</dbReference>
<organism evidence="1 2">
    <name type="scientific">Mytilus edulis</name>
    <name type="common">Blue mussel</name>
    <dbReference type="NCBI Taxonomy" id="6550"/>
    <lineage>
        <taxon>Eukaryota</taxon>
        <taxon>Metazoa</taxon>
        <taxon>Spiralia</taxon>
        <taxon>Lophotrochozoa</taxon>
        <taxon>Mollusca</taxon>
        <taxon>Bivalvia</taxon>
        <taxon>Autobranchia</taxon>
        <taxon>Pteriomorphia</taxon>
        <taxon>Mytilida</taxon>
        <taxon>Mytiloidea</taxon>
        <taxon>Mytilidae</taxon>
        <taxon>Mytilinae</taxon>
        <taxon>Mytilus</taxon>
    </lineage>
</organism>
<evidence type="ECO:0008006" key="3">
    <source>
        <dbReference type="Google" id="ProtNLM"/>
    </source>
</evidence>
<dbReference type="OrthoDB" id="775972at2759"/>
<keyword evidence="2" id="KW-1185">Reference proteome</keyword>
<evidence type="ECO:0000313" key="1">
    <source>
        <dbReference type="EMBL" id="CAG2204333.1"/>
    </source>
</evidence>
<dbReference type="PANTHER" id="PTHR37984:SF7">
    <property type="entry name" value="INTEGRASE CATALYTIC DOMAIN-CONTAINING PROTEIN"/>
    <property type="match status" value="1"/>
</dbReference>
<gene>
    <name evidence="1" type="ORF">MEDL_18793</name>
</gene>
<dbReference type="Gene3D" id="3.30.420.10">
    <property type="entry name" value="Ribonuclease H-like superfamily/Ribonuclease H"/>
    <property type="match status" value="1"/>
</dbReference>
<dbReference type="InterPro" id="IPR012337">
    <property type="entry name" value="RNaseH-like_sf"/>
</dbReference>
<dbReference type="PANTHER" id="PTHR37984">
    <property type="entry name" value="PROTEIN CBG26694"/>
    <property type="match status" value="1"/>
</dbReference>
<reference evidence="1" key="1">
    <citation type="submission" date="2021-03" db="EMBL/GenBank/DDBJ databases">
        <authorList>
            <person name="Bekaert M."/>
        </authorList>
    </citation>
    <scope>NUCLEOTIDE SEQUENCE</scope>
</reference>
<dbReference type="InterPro" id="IPR036397">
    <property type="entry name" value="RNaseH_sf"/>
</dbReference>
<proteinExistence type="predicted"/>
<name>A0A8S3RCP3_MYTED</name>
<dbReference type="Proteomes" id="UP000683360">
    <property type="component" value="Unassembled WGS sequence"/>
</dbReference>
<dbReference type="AlphaFoldDB" id="A0A8S3RCP3"/>
<comment type="caution">
    <text evidence="1">The sequence shown here is derived from an EMBL/GenBank/DDBJ whole genome shotgun (WGS) entry which is preliminary data.</text>
</comment>
<dbReference type="InterPro" id="IPR050951">
    <property type="entry name" value="Retrovirus_Pol_polyprotein"/>
</dbReference>
<protein>
    <recommendedName>
        <fullName evidence="3">Integrase catalytic domain-containing protein</fullName>
    </recommendedName>
</protein>
<dbReference type="EMBL" id="CAJPWZ010000944">
    <property type="protein sequence ID" value="CAG2204333.1"/>
    <property type="molecule type" value="Genomic_DNA"/>
</dbReference>
<sequence length="339" mass="39501">MFLADHLSRHYLQETKEYLVPDLTVKQISLSAYLPISKQMYDRFQKSSAEDFELKELTKTVIERLPLDKTELVKSMTLTGHSEMRFHDCVDGRLFKSHKLIVPTNFAKDYGFQHLTSSPTYAQSNGQAERTVQIIKSLLKKSKDPYKSLLDYRNTAITELELSPAQIFCGRRLKTTLPTTAPLLNVNNSQDIRRKLKERQSKQKHYYDRHSKPLEPLQNGQKVLVHDGNKWSKHATVKRKHHTPRSYVVETADWRLYRRNRKHLRPTKCNKDQHTQNIVPIVNHNHQVHKEVINTPSADETSACVTQSVVTKTRSGRNVQIPTKFNDYVRLVMPIFYVI</sequence>